<evidence type="ECO:0000313" key="1">
    <source>
        <dbReference type="EMBL" id="NOU62134.1"/>
    </source>
</evidence>
<dbReference type="RefSeq" id="WP_171597394.1">
    <property type="nucleotide sequence ID" value="NZ_RZNH01000053.1"/>
</dbReference>
<organism evidence="1 2">
    <name type="scientific">Marinifilum caeruleilacunae</name>
    <dbReference type="NCBI Taxonomy" id="2499076"/>
    <lineage>
        <taxon>Bacteria</taxon>
        <taxon>Pseudomonadati</taxon>
        <taxon>Bacteroidota</taxon>
        <taxon>Bacteroidia</taxon>
        <taxon>Marinilabiliales</taxon>
        <taxon>Marinifilaceae</taxon>
    </lineage>
</organism>
<dbReference type="Gene3D" id="1.10.10.10">
    <property type="entry name" value="Winged helix-like DNA-binding domain superfamily/Winged helix DNA-binding domain"/>
    <property type="match status" value="1"/>
</dbReference>
<sequence length="103" mass="12182">MYTKQEIIIQSYREGKSQRVISRDLQTSRRTVKKYIEEYENQIATSDDIEYASSQYLGTAPVYKKRACTTLKLTQEIQDTIDKLLEENNQKKQQGLRKQMLNK</sequence>
<evidence type="ECO:0000313" key="2">
    <source>
        <dbReference type="Proteomes" id="UP000732105"/>
    </source>
</evidence>
<accession>A0ABX1X218</accession>
<gene>
    <name evidence="1" type="ORF">ELS83_20235</name>
</gene>
<dbReference type="Proteomes" id="UP000732105">
    <property type="component" value="Unassembled WGS sequence"/>
</dbReference>
<proteinExistence type="predicted"/>
<protein>
    <submittedName>
        <fullName evidence="1">Helix-turn-helix domain-containing protein</fullName>
    </submittedName>
</protein>
<dbReference type="InterPro" id="IPR036388">
    <property type="entry name" value="WH-like_DNA-bd_sf"/>
</dbReference>
<dbReference type="EMBL" id="RZNH01000053">
    <property type="protein sequence ID" value="NOU62134.1"/>
    <property type="molecule type" value="Genomic_DNA"/>
</dbReference>
<name>A0ABX1X218_9BACT</name>
<comment type="caution">
    <text evidence="1">The sequence shown here is derived from an EMBL/GenBank/DDBJ whole genome shotgun (WGS) entry which is preliminary data.</text>
</comment>
<reference evidence="1 2" key="1">
    <citation type="submission" date="2018-12" db="EMBL/GenBank/DDBJ databases">
        <title>Marinifilum JC070 sp. nov., a marine bacterium isolated from Yongle Blue Hole in the South China Sea.</title>
        <authorList>
            <person name="Fu T."/>
        </authorList>
    </citation>
    <scope>NUCLEOTIDE SEQUENCE [LARGE SCALE GENOMIC DNA]</scope>
    <source>
        <strain evidence="1 2">JC070</strain>
    </source>
</reference>
<keyword evidence="2" id="KW-1185">Reference proteome</keyword>